<evidence type="ECO:0000313" key="2">
    <source>
        <dbReference type="EMBL" id="MQM06710.1"/>
    </source>
</evidence>
<protein>
    <submittedName>
        <fullName evidence="2">Uncharacterized protein</fullName>
    </submittedName>
</protein>
<proteinExistence type="predicted"/>
<gene>
    <name evidence="2" type="ORF">Taro_039537</name>
</gene>
<feature type="compositionally biased region" description="Basic residues" evidence="1">
    <location>
        <begin position="121"/>
        <end position="132"/>
    </location>
</feature>
<reference evidence="2" key="1">
    <citation type="submission" date="2017-07" db="EMBL/GenBank/DDBJ databases">
        <title>Taro Niue Genome Assembly and Annotation.</title>
        <authorList>
            <person name="Atibalentja N."/>
            <person name="Keating K."/>
            <person name="Fields C.J."/>
        </authorList>
    </citation>
    <scope>NUCLEOTIDE SEQUENCE</scope>
    <source>
        <strain evidence="2">Niue_2</strain>
        <tissue evidence="2">Leaf</tissue>
    </source>
</reference>
<dbReference type="EMBL" id="NMUH01003693">
    <property type="protein sequence ID" value="MQM06710.1"/>
    <property type="molecule type" value="Genomic_DNA"/>
</dbReference>
<feature type="compositionally biased region" description="Basic and acidic residues" evidence="1">
    <location>
        <begin position="39"/>
        <end position="54"/>
    </location>
</feature>
<feature type="compositionally biased region" description="Acidic residues" evidence="1">
    <location>
        <begin position="66"/>
        <end position="85"/>
    </location>
</feature>
<comment type="caution">
    <text evidence="2">The sequence shown here is derived from an EMBL/GenBank/DDBJ whole genome shotgun (WGS) entry which is preliminary data.</text>
</comment>
<sequence length="331" mass="36722">MLFVLPSDLKVRIFANQLKSFQFLQIRGEKKTKHASKQSQRETERRMDHGKDRTGGGGLELAGVDVDVEGEDEDGEHGEEDDGVNEDGFAVGPERPEFHVLGVSRDREQQPRRQQHEQHHPQHYWRPVRHRASPAGNNPSSPRPQPSSTNSSSTGYDRSEERTDRRQETQYCGGRFLPPKPVMTHHDPSRPIKAFPLDVASPCCATSPRGSCKGSQEAIALARAPPSSRVALTGTSRTVRSELWPTERIPRLGVPQPYGPGHCPGRMYRTANTATGQWVATAEQATFFVFIVKSLRAASSHPHGGCNCRRPRAPRSKSALTAKHSNGHTRV</sequence>
<name>A0A843WW16_COLES</name>
<feature type="region of interest" description="Disordered" evidence="1">
    <location>
        <begin position="105"/>
        <end position="187"/>
    </location>
</feature>
<organism evidence="2 3">
    <name type="scientific">Colocasia esculenta</name>
    <name type="common">Wild taro</name>
    <name type="synonym">Arum esculentum</name>
    <dbReference type="NCBI Taxonomy" id="4460"/>
    <lineage>
        <taxon>Eukaryota</taxon>
        <taxon>Viridiplantae</taxon>
        <taxon>Streptophyta</taxon>
        <taxon>Embryophyta</taxon>
        <taxon>Tracheophyta</taxon>
        <taxon>Spermatophyta</taxon>
        <taxon>Magnoliopsida</taxon>
        <taxon>Liliopsida</taxon>
        <taxon>Araceae</taxon>
        <taxon>Aroideae</taxon>
        <taxon>Colocasieae</taxon>
        <taxon>Colocasia</taxon>
    </lineage>
</organism>
<feature type="region of interest" description="Disordered" evidence="1">
    <location>
        <begin position="301"/>
        <end position="331"/>
    </location>
</feature>
<dbReference type="Proteomes" id="UP000652761">
    <property type="component" value="Unassembled WGS sequence"/>
</dbReference>
<dbReference type="AlphaFoldDB" id="A0A843WW16"/>
<feature type="region of interest" description="Disordered" evidence="1">
    <location>
        <begin position="29"/>
        <end position="93"/>
    </location>
</feature>
<feature type="compositionally biased region" description="Basic and acidic residues" evidence="1">
    <location>
        <begin position="105"/>
        <end position="120"/>
    </location>
</feature>
<evidence type="ECO:0000313" key="3">
    <source>
        <dbReference type="Proteomes" id="UP000652761"/>
    </source>
</evidence>
<accession>A0A843WW16</accession>
<keyword evidence="3" id="KW-1185">Reference proteome</keyword>
<evidence type="ECO:0000256" key="1">
    <source>
        <dbReference type="SAM" id="MobiDB-lite"/>
    </source>
</evidence>
<feature type="compositionally biased region" description="Basic and acidic residues" evidence="1">
    <location>
        <begin position="157"/>
        <end position="168"/>
    </location>
</feature>